<protein>
    <recommendedName>
        <fullName evidence="3">Transposase</fullName>
    </recommendedName>
</protein>
<dbReference type="EMBL" id="JAHLPM010000013">
    <property type="protein sequence ID" value="MBU5439249.1"/>
    <property type="molecule type" value="Genomic_DNA"/>
</dbReference>
<evidence type="ECO:0008006" key="3">
    <source>
        <dbReference type="Google" id="ProtNLM"/>
    </source>
</evidence>
<organism evidence="1 2">
    <name type="scientific">Tissierella simiarum</name>
    <dbReference type="NCBI Taxonomy" id="2841534"/>
    <lineage>
        <taxon>Bacteria</taxon>
        <taxon>Bacillati</taxon>
        <taxon>Bacillota</taxon>
        <taxon>Tissierellia</taxon>
        <taxon>Tissierellales</taxon>
        <taxon>Tissierellaceae</taxon>
        <taxon>Tissierella</taxon>
    </lineage>
</organism>
<reference evidence="1 2" key="1">
    <citation type="submission" date="2021-06" db="EMBL/GenBank/DDBJ databases">
        <authorList>
            <person name="Sun Q."/>
            <person name="Li D."/>
        </authorList>
    </citation>
    <scope>NUCLEOTIDE SEQUENCE [LARGE SCALE GENOMIC DNA]</scope>
    <source>
        <strain evidence="1 2">MSJ-40</strain>
    </source>
</reference>
<dbReference type="RefSeq" id="WP_216520958.1">
    <property type="nucleotide sequence ID" value="NZ_JAHLPM010000013.1"/>
</dbReference>
<dbReference type="Proteomes" id="UP000749471">
    <property type="component" value="Unassembled WGS sequence"/>
</dbReference>
<gene>
    <name evidence="1" type="ORF">KQI42_14595</name>
</gene>
<accession>A0ABS6E916</accession>
<evidence type="ECO:0000313" key="1">
    <source>
        <dbReference type="EMBL" id="MBU5439249.1"/>
    </source>
</evidence>
<keyword evidence="2" id="KW-1185">Reference proteome</keyword>
<sequence>MTMYNFIKEQRIELKNSQVREYRPESKNYTKELIPEKLYIKGLEYNKFPNVKKTIKLK</sequence>
<evidence type="ECO:0000313" key="2">
    <source>
        <dbReference type="Proteomes" id="UP000749471"/>
    </source>
</evidence>
<name>A0ABS6E916_9FIRM</name>
<proteinExistence type="predicted"/>
<comment type="caution">
    <text evidence="1">The sequence shown here is derived from an EMBL/GenBank/DDBJ whole genome shotgun (WGS) entry which is preliminary data.</text>
</comment>